<evidence type="ECO:0000259" key="2">
    <source>
        <dbReference type="PROSITE" id="PS00028"/>
    </source>
</evidence>
<evidence type="ECO:0000256" key="1">
    <source>
        <dbReference type="SAM" id="MobiDB-lite"/>
    </source>
</evidence>
<feature type="domain" description="C2H2-type" evidence="2">
    <location>
        <begin position="66"/>
        <end position="88"/>
    </location>
</feature>
<keyword evidence="4" id="KW-1185">Reference proteome</keyword>
<evidence type="ECO:0000313" key="3">
    <source>
        <dbReference type="EMBL" id="KAL0635204.1"/>
    </source>
</evidence>
<dbReference type="InterPro" id="IPR013087">
    <property type="entry name" value="Znf_C2H2_type"/>
</dbReference>
<accession>A0ABR3GGX5</accession>
<reference evidence="3 4" key="1">
    <citation type="submission" date="2024-02" db="EMBL/GenBank/DDBJ databases">
        <title>Discinaceae phylogenomics.</title>
        <authorList>
            <person name="Dirks A.C."/>
            <person name="James T.Y."/>
        </authorList>
    </citation>
    <scope>NUCLEOTIDE SEQUENCE [LARGE SCALE GENOMIC DNA]</scope>
    <source>
        <strain evidence="3 4">ACD0624</strain>
    </source>
</reference>
<dbReference type="PROSITE" id="PS00028">
    <property type="entry name" value="ZINC_FINGER_C2H2_1"/>
    <property type="match status" value="1"/>
</dbReference>
<organism evidence="3 4">
    <name type="scientific">Discina gigas</name>
    <dbReference type="NCBI Taxonomy" id="1032678"/>
    <lineage>
        <taxon>Eukaryota</taxon>
        <taxon>Fungi</taxon>
        <taxon>Dikarya</taxon>
        <taxon>Ascomycota</taxon>
        <taxon>Pezizomycotina</taxon>
        <taxon>Pezizomycetes</taxon>
        <taxon>Pezizales</taxon>
        <taxon>Discinaceae</taxon>
        <taxon>Discina</taxon>
    </lineage>
</organism>
<proteinExistence type="predicted"/>
<protein>
    <recommendedName>
        <fullName evidence="2">C2H2-type domain-containing protein</fullName>
    </recommendedName>
</protein>
<feature type="compositionally biased region" description="Pro residues" evidence="1">
    <location>
        <begin position="193"/>
        <end position="205"/>
    </location>
</feature>
<feature type="compositionally biased region" description="Polar residues" evidence="1">
    <location>
        <begin position="146"/>
        <end position="160"/>
    </location>
</feature>
<sequence length="230" mass="25196">MARCGSRAASDALSPGRLDQSLLSTIITVCLNMPITSCCGTLLFFDWHRKIHLQLPAHSIGTGTPCTICDACFATAASLHRHYLDGYHLPAVRRLRSTCFLPPQSETDEEQAYCQPCCRAFHARYGHSARTRLQWHNAVHHLPAFTRSSPPLRSQNTSGFTTWATPPPTPRTGITPTPTPTPIYAAMSTQPQQPVPTPTPRPPVTRKPTLKPTCLDIPVMRPAATSTPPV</sequence>
<dbReference type="Proteomes" id="UP001447188">
    <property type="component" value="Unassembled WGS sequence"/>
</dbReference>
<gene>
    <name evidence="3" type="ORF">Q9L58_005850</name>
</gene>
<feature type="region of interest" description="Disordered" evidence="1">
    <location>
        <begin position="146"/>
        <end position="230"/>
    </location>
</feature>
<name>A0ABR3GGX5_9PEZI</name>
<evidence type="ECO:0000313" key="4">
    <source>
        <dbReference type="Proteomes" id="UP001447188"/>
    </source>
</evidence>
<comment type="caution">
    <text evidence="3">The sequence shown here is derived from an EMBL/GenBank/DDBJ whole genome shotgun (WGS) entry which is preliminary data.</text>
</comment>
<dbReference type="EMBL" id="JBBBZM010000075">
    <property type="protein sequence ID" value="KAL0635204.1"/>
    <property type="molecule type" value="Genomic_DNA"/>
</dbReference>